<dbReference type="AlphaFoldDB" id="A0A557Y046"/>
<sequence length="225" mass="22679">MTGPSLNPSVWRRLAASRPDWTRTVVARRVAAGGLVVLAGIATLRPDPGDDRAQVVVAAHDLTPGTALAADDLRLETRLHATIPDGSAADLNAVVGATLAGPARRGEVLTDVRLLGSRLAEAAIGSKVGPGARIVPLRLADGALLDVVRVGDVVDVLAAPAADSPATGQPVGKVVATDAVVVLVSAGRKAQATEGDRVVLVALPARVANTVAGSTLGQAVTLTLH</sequence>
<proteinExistence type="predicted"/>
<keyword evidence="2" id="KW-0282">Flagellum</keyword>
<dbReference type="EMBL" id="VMQU01000007">
    <property type="protein sequence ID" value="TVS91841.1"/>
    <property type="molecule type" value="Genomic_DNA"/>
</dbReference>
<comment type="caution">
    <text evidence="2">The sequence shown here is derived from an EMBL/GenBank/DDBJ whole genome shotgun (WGS) entry which is preliminary data.</text>
</comment>
<organism evidence="2 3">
    <name type="scientific">Mycobacterium helveticum</name>
    <dbReference type="NCBI Taxonomy" id="2592811"/>
    <lineage>
        <taxon>Bacteria</taxon>
        <taxon>Bacillati</taxon>
        <taxon>Actinomycetota</taxon>
        <taxon>Actinomycetes</taxon>
        <taxon>Mycobacteriales</taxon>
        <taxon>Mycobacteriaceae</taxon>
        <taxon>Mycobacterium</taxon>
    </lineage>
</organism>
<dbReference type="Proteomes" id="UP000320513">
    <property type="component" value="Unassembled WGS sequence"/>
</dbReference>
<dbReference type="OrthoDB" id="4808509at2"/>
<dbReference type="InterPro" id="IPR013974">
    <property type="entry name" value="SAF"/>
</dbReference>
<accession>A0A557Y046</accession>
<evidence type="ECO:0000313" key="2">
    <source>
        <dbReference type="EMBL" id="TVS91841.1"/>
    </source>
</evidence>
<dbReference type="Pfam" id="PF08666">
    <property type="entry name" value="SAF"/>
    <property type="match status" value="1"/>
</dbReference>
<keyword evidence="2" id="KW-0969">Cilium</keyword>
<keyword evidence="3" id="KW-1185">Reference proteome</keyword>
<keyword evidence="2" id="KW-0966">Cell projection</keyword>
<dbReference type="CDD" id="cd11614">
    <property type="entry name" value="SAF_CpaB_FlgA_like"/>
    <property type="match status" value="1"/>
</dbReference>
<dbReference type="SMART" id="SM00858">
    <property type="entry name" value="SAF"/>
    <property type="match status" value="1"/>
</dbReference>
<dbReference type="Gene3D" id="3.90.1210.10">
    <property type="entry name" value="Antifreeze-like/N-acetylneuraminic acid synthase C-terminal domain"/>
    <property type="match status" value="1"/>
</dbReference>
<evidence type="ECO:0000259" key="1">
    <source>
        <dbReference type="SMART" id="SM00858"/>
    </source>
</evidence>
<protein>
    <submittedName>
        <fullName evidence="2">Flagellar biosynthesis protein FlgA</fullName>
    </submittedName>
</protein>
<evidence type="ECO:0000313" key="3">
    <source>
        <dbReference type="Proteomes" id="UP000320513"/>
    </source>
</evidence>
<name>A0A557Y046_9MYCO</name>
<gene>
    <name evidence="2" type="ORF">FPZ47_02850</name>
</gene>
<reference evidence="2 3" key="1">
    <citation type="submission" date="2019-07" db="EMBL/GenBank/DDBJ databases">
        <title>New Mycobacterium species.</title>
        <authorList>
            <person name="Tortoli E."/>
            <person name="Ghielmetti G."/>
            <person name="Friedel U."/>
            <person name="Trovato A."/>
        </authorList>
    </citation>
    <scope>NUCLEOTIDE SEQUENCE [LARGE SCALE GENOMIC DNA]</scope>
    <source>
        <strain evidence="2 3">16-83</strain>
    </source>
</reference>
<dbReference type="RefSeq" id="WP_144945959.1">
    <property type="nucleotide sequence ID" value="NZ_VMQU01000007.1"/>
</dbReference>
<feature type="domain" description="SAF" evidence="1">
    <location>
        <begin position="53"/>
        <end position="115"/>
    </location>
</feature>